<dbReference type="GO" id="GO:0015689">
    <property type="term" value="P:molybdate ion transport"/>
    <property type="evidence" value="ECO:0007669"/>
    <property type="project" value="InterPro"/>
</dbReference>
<evidence type="ECO:0000256" key="4">
    <source>
        <dbReference type="ARBA" id="ARBA00022729"/>
    </source>
</evidence>
<sequence length="254" mass="27170">MKLTMKKLALVVGVGLIMSQGAMAKVTVFAAASMTNALQQVADEYKKVKPNEEVVFSFASSSVLAKQIEQGAPADIFVSADLKWMDYLSEKDAIIKDSRAILVGNSLVMIAPKDSKIDNVDLTNDQWQKSLDGSFLAVGDPEHVPAGIYAKTALTHLGQWTAVESKLARANNVRAALALVEQAESPLGVVYGTDAAASQKVKVVATFPADSHPPVEYPVALIKDHGSVDAKAFLDYLKSDDAKKVLVSYGFTAK</sequence>
<dbReference type="CDD" id="cd13536">
    <property type="entry name" value="PBP2_EcModA"/>
    <property type="match status" value="1"/>
</dbReference>
<feature type="binding site" evidence="6">
    <location>
        <position position="146"/>
    </location>
    <ligand>
        <name>molybdate</name>
        <dbReference type="ChEBI" id="CHEBI:36264"/>
    </ligand>
</feature>
<dbReference type="GO" id="GO:0030288">
    <property type="term" value="C:outer membrane-bounded periplasmic space"/>
    <property type="evidence" value="ECO:0007669"/>
    <property type="project" value="TreeGrafter"/>
</dbReference>
<dbReference type="InterPro" id="IPR005950">
    <property type="entry name" value="ModA"/>
</dbReference>
<gene>
    <name evidence="8" type="ORF">EV692_0689</name>
</gene>
<feature type="binding site" evidence="6">
    <location>
        <position position="33"/>
    </location>
    <ligand>
        <name>molybdate</name>
        <dbReference type="ChEBI" id="CHEBI:36264"/>
    </ligand>
</feature>
<protein>
    <submittedName>
        <fullName evidence="8">Molybdate transport system substrate-binding protein</fullName>
    </submittedName>
</protein>
<keyword evidence="9" id="KW-1185">Reference proteome</keyword>
<dbReference type="FunFam" id="3.40.190.10:FF:000035">
    <property type="entry name" value="Molybdate ABC transporter substrate-binding protein"/>
    <property type="match status" value="1"/>
</dbReference>
<organism evidence="8 9">
    <name type="scientific">Lonepinella koalarum</name>
    <dbReference type="NCBI Taxonomy" id="53417"/>
    <lineage>
        <taxon>Bacteria</taxon>
        <taxon>Pseudomonadati</taxon>
        <taxon>Pseudomonadota</taxon>
        <taxon>Gammaproteobacteria</taxon>
        <taxon>Pasteurellales</taxon>
        <taxon>Pasteurellaceae</taxon>
        <taxon>Lonepinella</taxon>
    </lineage>
</organism>
<feature type="signal peptide" evidence="7">
    <location>
        <begin position="1"/>
        <end position="24"/>
    </location>
</feature>
<keyword evidence="2 6" id="KW-0500">Molybdenum</keyword>
<evidence type="ECO:0000256" key="1">
    <source>
        <dbReference type="ARBA" id="ARBA00009175"/>
    </source>
</evidence>
<dbReference type="PANTHER" id="PTHR30632">
    <property type="entry name" value="MOLYBDATE-BINDING PERIPLASMIC PROTEIN"/>
    <property type="match status" value="1"/>
</dbReference>
<evidence type="ECO:0000256" key="5">
    <source>
        <dbReference type="ARBA" id="ARBA00062515"/>
    </source>
</evidence>
<evidence type="ECO:0000313" key="8">
    <source>
        <dbReference type="EMBL" id="TCK70417.1"/>
    </source>
</evidence>
<dbReference type="SUPFAM" id="SSF53850">
    <property type="entry name" value="Periplasmic binding protein-like II"/>
    <property type="match status" value="1"/>
</dbReference>
<feature type="binding site" evidence="6">
    <location>
        <position position="61"/>
    </location>
    <ligand>
        <name>molybdate</name>
        <dbReference type="ChEBI" id="CHEBI:36264"/>
    </ligand>
</feature>
<dbReference type="NCBIfam" id="TIGR01256">
    <property type="entry name" value="modA"/>
    <property type="match status" value="1"/>
</dbReference>
<keyword evidence="3 6" id="KW-0479">Metal-binding</keyword>
<dbReference type="NCBIfam" id="NF007958">
    <property type="entry name" value="PRK10677.1"/>
    <property type="match status" value="1"/>
</dbReference>
<dbReference type="GO" id="GO:1901359">
    <property type="term" value="F:tungstate binding"/>
    <property type="evidence" value="ECO:0007669"/>
    <property type="project" value="UniProtKB-ARBA"/>
</dbReference>
<dbReference type="GO" id="GO:0030973">
    <property type="term" value="F:molybdate ion binding"/>
    <property type="evidence" value="ECO:0007669"/>
    <property type="project" value="TreeGrafter"/>
</dbReference>
<dbReference type="RefSeq" id="WP_411155904.1">
    <property type="nucleotide sequence ID" value="NZ_JBPDVR010000001.1"/>
</dbReference>
<dbReference type="Gene3D" id="3.40.190.10">
    <property type="entry name" value="Periplasmic binding protein-like II"/>
    <property type="match status" value="2"/>
</dbReference>
<evidence type="ECO:0000256" key="2">
    <source>
        <dbReference type="ARBA" id="ARBA00022505"/>
    </source>
</evidence>
<evidence type="ECO:0000256" key="6">
    <source>
        <dbReference type="PIRSR" id="PIRSR004846-1"/>
    </source>
</evidence>
<accession>A0A4R1L0B8</accession>
<evidence type="ECO:0000256" key="3">
    <source>
        <dbReference type="ARBA" id="ARBA00022723"/>
    </source>
</evidence>
<dbReference type="Pfam" id="PF13531">
    <property type="entry name" value="SBP_bac_11"/>
    <property type="match status" value="1"/>
</dbReference>
<evidence type="ECO:0000313" key="9">
    <source>
        <dbReference type="Proteomes" id="UP000295496"/>
    </source>
</evidence>
<dbReference type="PIRSF" id="PIRSF004846">
    <property type="entry name" value="ModA"/>
    <property type="match status" value="1"/>
</dbReference>
<comment type="similarity">
    <text evidence="1">Belongs to the bacterial solute-binding protein ModA family.</text>
</comment>
<comment type="caution">
    <text evidence="8">The sequence shown here is derived from an EMBL/GenBank/DDBJ whole genome shotgun (WGS) entry which is preliminary data.</text>
</comment>
<feature type="binding site" evidence="6">
    <location>
        <position position="173"/>
    </location>
    <ligand>
        <name>molybdate</name>
        <dbReference type="ChEBI" id="CHEBI:36264"/>
    </ligand>
</feature>
<dbReference type="EMBL" id="SMGJ01000002">
    <property type="protein sequence ID" value="TCK70417.1"/>
    <property type="molecule type" value="Genomic_DNA"/>
</dbReference>
<evidence type="ECO:0000256" key="7">
    <source>
        <dbReference type="SAM" id="SignalP"/>
    </source>
</evidence>
<keyword evidence="4 7" id="KW-0732">Signal</keyword>
<dbReference type="GO" id="GO:0046872">
    <property type="term" value="F:metal ion binding"/>
    <property type="evidence" value="ECO:0007669"/>
    <property type="project" value="UniProtKB-KW"/>
</dbReference>
<feature type="binding site" evidence="6">
    <location>
        <position position="191"/>
    </location>
    <ligand>
        <name>molybdate</name>
        <dbReference type="ChEBI" id="CHEBI:36264"/>
    </ligand>
</feature>
<dbReference type="InterPro" id="IPR050682">
    <property type="entry name" value="ModA/WtpA"/>
</dbReference>
<dbReference type="AlphaFoldDB" id="A0A4R1L0B8"/>
<name>A0A4R1L0B8_9PAST</name>
<dbReference type="Proteomes" id="UP000295496">
    <property type="component" value="Unassembled WGS sequence"/>
</dbReference>
<dbReference type="PANTHER" id="PTHR30632:SF17">
    <property type="entry name" value="MOLYBDATE-BINDING PROTEIN MODA"/>
    <property type="match status" value="1"/>
</dbReference>
<proteinExistence type="inferred from homology"/>
<comment type="subunit">
    <text evidence="5">The complex is composed of two ATP-binding proteins (ModC), two transmembrane proteins (ModB) and a solute-binding protein (ModA).</text>
</comment>
<reference evidence="8 9" key="1">
    <citation type="submission" date="2019-03" db="EMBL/GenBank/DDBJ databases">
        <title>Genomic Encyclopedia of Type Strains, Phase IV (KMG-IV): sequencing the most valuable type-strain genomes for metagenomic binning, comparative biology and taxonomic classification.</title>
        <authorList>
            <person name="Goeker M."/>
        </authorList>
    </citation>
    <scope>NUCLEOTIDE SEQUENCE [LARGE SCALE GENOMIC DNA]</scope>
    <source>
        <strain evidence="8 9">DSM 10053</strain>
    </source>
</reference>
<feature type="chain" id="PRO_5020913122" evidence="7">
    <location>
        <begin position="25"/>
        <end position="254"/>
    </location>
</feature>